<dbReference type="InterPro" id="IPR015797">
    <property type="entry name" value="NUDIX_hydrolase-like_dom_sf"/>
</dbReference>
<keyword evidence="3" id="KW-0479">Metal-binding</keyword>
<proteinExistence type="predicted"/>
<evidence type="ECO:0000256" key="4">
    <source>
        <dbReference type="ARBA" id="ARBA00022801"/>
    </source>
</evidence>
<evidence type="ECO:0000256" key="3">
    <source>
        <dbReference type="ARBA" id="ARBA00022723"/>
    </source>
</evidence>
<keyword evidence="4" id="KW-0378">Hydrolase</keyword>
<dbReference type="Gene3D" id="3.90.79.10">
    <property type="entry name" value="Nucleoside Triphosphate Pyrophosphohydrolase"/>
    <property type="match status" value="1"/>
</dbReference>
<dbReference type="EC" id="3.6.1.22" evidence="2"/>
<keyword evidence="6" id="KW-0520">NAD</keyword>
<dbReference type="CDD" id="cd03429">
    <property type="entry name" value="NUDIX_NADH_pyrophosphatase_Nudt13"/>
    <property type="match status" value="1"/>
</dbReference>
<dbReference type="PROSITE" id="PS51462">
    <property type="entry name" value="NUDIX"/>
    <property type="match status" value="1"/>
</dbReference>
<dbReference type="GO" id="GO:0016787">
    <property type="term" value="F:hydrolase activity"/>
    <property type="evidence" value="ECO:0007669"/>
    <property type="project" value="UniProtKB-KW"/>
</dbReference>
<feature type="domain" description="Nudix hydrolase" evidence="7">
    <location>
        <begin position="38"/>
        <end position="160"/>
    </location>
</feature>
<protein>
    <recommendedName>
        <fullName evidence="2">NAD(+) diphosphatase</fullName>
        <ecNumber evidence="2">3.6.1.22</ecNumber>
    </recommendedName>
</protein>
<evidence type="ECO:0000256" key="1">
    <source>
        <dbReference type="ARBA" id="ARBA00001946"/>
    </source>
</evidence>
<dbReference type="PANTHER" id="PTHR11383">
    <property type="entry name" value="NUCLEOSIDE DIPHOSPHATE-LINKED MOIETY X MOTIF 13"/>
    <property type="match status" value="1"/>
</dbReference>
<dbReference type="EMBL" id="CP031023">
    <property type="protein sequence ID" value="AZA16618.1"/>
    <property type="molecule type" value="Genomic_DNA"/>
</dbReference>
<dbReference type="InterPro" id="IPR049734">
    <property type="entry name" value="NudC-like_C"/>
</dbReference>
<dbReference type="PANTHER" id="PTHR11383:SF3">
    <property type="entry name" value="NAD(P)H PYROPHOSPHATASE NUDT13, MITOCHONDRIAL"/>
    <property type="match status" value="1"/>
</dbReference>
<comment type="cofactor">
    <cofactor evidence="1">
        <name>Mg(2+)</name>
        <dbReference type="ChEBI" id="CHEBI:18420"/>
    </cofactor>
</comment>
<dbReference type="GO" id="GO:0046872">
    <property type="term" value="F:metal ion binding"/>
    <property type="evidence" value="ECO:0007669"/>
    <property type="project" value="UniProtKB-KW"/>
</dbReference>
<name>A0A3G6JI37_LACDL</name>
<evidence type="ECO:0000313" key="8">
    <source>
        <dbReference type="EMBL" id="AZA16618.1"/>
    </source>
</evidence>
<organism evidence="8">
    <name type="scientific">Lactobacillus delbrueckii subsp. lactis</name>
    <dbReference type="NCBI Taxonomy" id="29397"/>
    <lineage>
        <taxon>Bacteria</taxon>
        <taxon>Bacillati</taxon>
        <taxon>Bacillota</taxon>
        <taxon>Bacilli</taxon>
        <taxon>Lactobacillales</taxon>
        <taxon>Lactobacillaceae</taxon>
        <taxon>Lactobacillus</taxon>
    </lineage>
</organism>
<dbReference type="Pfam" id="PF00293">
    <property type="entry name" value="NUDIX"/>
    <property type="match status" value="1"/>
</dbReference>
<gene>
    <name evidence="8" type="ORF">DQL93_09035</name>
</gene>
<accession>A0A3G6JI37</accession>
<evidence type="ECO:0000256" key="6">
    <source>
        <dbReference type="ARBA" id="ARBA00023027"/>
    </source>
</evidence>
<dbReference type="SUPFAM" id="SSF55811">
    <property type="entry name" value="Nudix"/>
    <property type="match status" value="1"/>
</dbReference>
<evidence type="ECO:0000259" key="7">
    <source>
        <dbReference type="PROSITE" id="PS51462"/>
    </source>
</evidence>
<evidence type="ECO:0000256" key="5">
    <source>
        <dbReference type="ARBA" id="ARBA00022842"/>
    </source>
</evidence>
<keyword evidence="5" id="KW-0460">Magnesium</keyword>
<evidence type="ECO:0000256" key="2">
    <source>
        <dbReference type="ARBA" id="ARBA00012381"/>
    </source>
</evidence>
<dbReference type="InterPro" id="IPR000086">
    <property type="entry name" value="NUDIX_hydrolase_dom"/>
</dbReference>
<reference evidence="8" key="1">
    <citation type="submission" date="2018-07" db="EMBL/GenBank/DDBJ databases">
        <authorList>
            <person name="Somerville V."/>
        </authorList>
    </citation>
    <scope>NUCLEOTIDE SEQUENCE</scope>
    <source>
        <strain evidence="8">NWC_2_2</strain>
    </source>
</reference>
<dbReference type="AlphaFoldDB" id="A0A3G6JI37"/>
<sequence>MFELTYCPQCGQKLTKKELPLDGLIPYCEQCGDFRFPVFSVAVSMIIMNEGGDQVLLIKQYGKDSYILVAGYVNKGENAEDSCCRELMEELHLTAKSLHFNRSQYFAPSNTLMLNYTVTVDQAEKVSPNEEIDAWNWLSIDEASRQIRPNSLARTFLLEYLNKCKLDR</sequence>
<dbReference type="RefSeq" id="WP_138490646.1">
    <property type="nucleotide sequence ID" value="NZ_CP046131.1"/>
</dbReference>